<feature type="region of interest" description="Disordered" evidence="1">
    <location>
        <begin position="492"/>
        <end position="518"/>
    </location>
</feature>
<sequence length="615" mass="68864">RHHINLRPKKCSFGFEELEYLGHKNEDILQFYKMAGPLHELTENNVDFKWLFIEQQAFKHLTNAMMSAPILAYPSEEEGNNVAMNSGLSPINELPGIRYEDNPERGGIELFIAGWESAFAWDDVPSDYLIEYRFGDLREVKVSRKKQESEVWIDVGGTGTSVNWDLKLHLHFTRRNGISFEVMDDLDIPSRYLIGGRQKHHQGLNPKICQGPAIVTQLEGQGPAILGQLEGQGPAIVGQLEGQGPAIVGQLEGQGPAIVGQLEGQGPAIVGQLEDQGPAIVGQLEGQGPDIVGQLEDQGPAIVGQLEGQGAAIVGQGPAIVGNASIAAEPPMRSPNIRNQTVCRYCVHCNHQVNRNWDWCRFEYCGQPIVEIVPMLATPAGWSVCAGCMTVFIGDGQRHRSLQWRKLSKTSKNRLPQRRIMHKTHVKQLWKSSIFRRQPLSLTSTKTTLVMTLSRAEEHCFWSLDTCRRIMVLLLKHYYSMGYLRKMALTGNAGNQTRRKRSASESNPTSPGPAANAPRLALPMIHRKMCYAAWLKRKPIAVGLKNEFPEEYHEFLKLVEEKCRYEIGKILGYFRQFYNDDGKMKSNKDKKAKEAHPILQGFDDANSESESSAES</sequence>
<accession>A0A8J2P9N6</accession>
<organism evidence="2 3">
    <name type="scientific">Allacma fusca</name>
    <dbReference type="NCBI Taxonomy" id="39272"/>
    <lineage>
        <taxon>Eukaryota</taxon>
        <taxon>Metazoa</taxon>
        <taxon>Ecdysozoa</taxon>
        <taxon>Arthropoda</taxon>
        <taxon>Hexapoda</taxon>
        <taxon>Collembola</taxon>
        <taxon>Symphypleona</taxon>
        <taxon>Sminthuridae</taxon>
        <taxon>Allacma</taxon>
    </lineage>
</organism>
<feature type="compositionally biased region" description="Acidic residues" evidence="1">
    <location>
        <begin position="605"/>
        <end position="615"/>
    </location>
</feature>
<dbReference type="Proteomes" id="UP000708208">
    <property type="component" value="Unassembled WGS sequence"/>
</dbReference>
<proteinExistence type="predicted"/>
<evidence type="ECO:0000256" key="1">
    <source>
        <dbReference type="SAM" id="MobiDB-lite"/>
    </source>
</evidence>
<comment type="caution">
    <text evidence="2">The sequence shown here is derived from an EMBL/GenBank/DDBJ whole genome shotgun (WGS) entry which is preliminary data.</text>
</comment>
<keyword evidence="3" id="KW-1185">Reference proteome</keyword>
<evidence type="ECO:0000313" key="3">
    <source>
        <dbReference type="Proteomes" id="UP000708208"/>
    </source>
</evidence>
<dbReference type="AlphaFoldDB" id="A0A8J2P9N6"/>
<feature type="non-terminal residue" evidence="2">
    <location>
        <position position="1"/>
    </location>
</feature>
<evidence type="ECO:0000313" key="2">
    <source>
        <dbReference type="EMBL" id="CAG7731267.1"/>
    </source>
</evidence>
<dbReference type="EMBL" id="CAJVCH010209077">
    <property type="protein sequence ID" value="CAG7731267.1"/>
    <property type="molecule type" value="Genomic_DNA"/>
</dbReference>
<protein>
    <submittedName>
        <fullName evidence="2">Uncharacterized protein</fullName>
    </submittedName>
</protein>
<reference evidence="2" key="1">
    <citation type="submission" date="2021-06" db="EMBL/GenBank/DDBJ databases">
        <authorList>
            <person name="Hodson N. C."/>
            <person name="Mongue J. A."/>
            <person name="Jaron S. K."/>
        </authorList>
    </citation>
    <scope>NUCLEOTIDE SEQUENCE</scope>
</reference>
<name>A0A8J2P9N6_9HEXA</name>
<feature type="compositionally biased region" description="Basic and acidic residues" evidence="1">
    <location>
        <begin position="584"/>
        <end position="596"/>
    </location>
</feature>
<gene>
    <name evidence="2" type="ORF">AFUS01_LOCUS19871</name>
</gene>
<feature type="region of interest" description="Disordered" evidence="1">
    <location>
        <begin position="584"/>
        <end position="615"/>
    </location>
</feature>